<dbReference type="GO" id="GO:0006979">
    <property type="term" value="P:response to oxidative stress"/>
    <property type="evidence" value="ECO:0007669"/>
    <property type="project" value="InterPro"/>
</dbReference>
<dbReference type="GO" id="GO:0008270">
    <property type="term" value="F:zinc ion binding"/>
    <property type="evidence" value="ECO:0007669"/>
    <property type="project" value="UniProtKB-UniRule"/>
</dbReference>
<feature type="active site" description="Nucleophile" evidence="6">
    <location>
        <position position="120"/>
    </location>
</feature>
<dbReference type="RefSeq" id="WP_193909773.1">
    <property type="nucleotide sequence ID" value="NZ_JADEXG010000048.1"/>
</dbReference>
<feature type="binding site" evidence="6">
    <location>
        <position position="100"/>
    </location>
    <ligand>
        <name>Zn(2+)</name>
        <dbReference type="ChEBI" id="CHEBI:29105"/>
    </ligand>
</feature>
<comment type="caution">
    <text evidence="8">The sequence shown here is derived from an EMBL/GenBank/DDBJ whole genome shotgun (WGS) entry which is preliminary data.</text>
</comment>
<sequence>MAAKISKTDAEWKAQLTPEQYEVARKKGTERPYSSPLHDNKEEGIYNCVCCGSELFSSATKFDSGTGWPSFWAPSKPENIDTRRDLSMFMLRTEVVCAICDAHLGHVFNDGPQPTGQRYCLNGVALAFEPANVAAPKG</sequence>
<dbReference type="PANTHER" id="PTHR10173:SF57">
    <property type="entry name" value="PEPTIDE-METHIONINE (R)-S-OXIDE REDUCTASE"/>
    <property type="match status" value="1"/>
</dbReference>
<dbReference type="NCBIfam" id="TIGR00357">
    <property type="entry name" value="peptide-methionine (R)-S-oxide reductase MsrB"/>
    <property type="match status" value="1"/>
</dbReference>
<feature type="binding site" evidence="6">
    <location>
        <position position="51"/>
    </location>
    <ligand>
        <name>Zn(2+)</name>
        <dbReference type="ChEBI" id="CHEBI:29105"/>
    </ligand>
</feature>
<dbReference type="Gene3D" id="2.170.150.20">
    <property type="entry name" value="Peptide methionine sulfoxide reductase"/>
    <property type="match status" value="1"/>
</dbReference>
<comment type="cofactor">
    <cofactor evidence="6">
        <name>Zn(2+)</name>
        <dbReference type="ChEBI" id="CHEBI:29105"/>
    </cofactor>
    <text evidence="6">Binds 1 zinc ion per subunit. The zinc ion is important for the structural integrity of the protein.</text>
</comment>
<dbReference type="InterPro" id="IPR011057">
    <property type="entry name" value="Mss4-like_sf"/>
</dbReference>
<accession>A0A8J7AHB7</accession>
<dbReference type="AlphaFoldDB" id="A0A8J7AHB7"/>
<dbReference type="FunFam" id="2.170.150.20:FF:000001">
    <property type="entry name" value="Peptide methionine sulfoxide reductase MsrB"/>
    <property type="match status" value="1"/>
</dbReference>
<dbReference type="Proteomes" id="UP000636505">
    <property type="component" value="Unassembled WGS sequence"/>
</dbReference>
<keyword evidence="9" id="KW-1185">Reference proteome</keyword>
<organism evidence="8 9">
    <name type="scientific">Vasconcelosia minhoensis LEGE 07310</name>
    <dbReference type="NCBI Taxonomy" id="915328"/>
    <lineage>
        <taxon>Bacteria</taxon>
        <taxon>Bacillati</taxon>
        <taxon>Cyanobacteriota</taxon>
        <taxon>Cyanophyceae</taxon>
        <taxon>Nodosilineales</taxon>
        <taxon>Cymatolegaceae</taxon>
        <taxon>Vasconcelosia</taxon>
        <taxon>Vasconcelosia minhoensis</taxon>
    </lineage>
</organism>
<feature type="binding site" evidence="6">
    <location>
        <position position="48"/>
    </location>
    <ligand>
        <name>Zn(2+)</name>
        <dbReference type="ChEBI" id="CHEBI:29105"/>
    </ligand>
</feature>
<dbReference type="EMBL" id="JADEXG010000048">
    <property type="protein sequence ID" value="MBE9079136.1"/>
    <property type="molecule type" value="Genomic_DNA"/>
</dbReference>
<comment type="catalytic activity">
    <reaction evidence="5 6">
        <text>L-methionyl-[protein] + [thioredoxin]-disulfide + H2O = L-methionyl-(R)-S-oxide-[protein] + [thioredoxin]-dithiol</text>
        <dbReference type="Rhea" id="RHEA:24164"/>
        <dbReference type="Rhea" id="RHEA-COMP:10698"/>
        <dbReference type="Rhea" id="RHEA-COMP:10700"/>
        <dbReference type="Rhea" id="RHEA-COMP:12313"/>
        <dbReference type="Rhea" id="RHEA-COMP:12314"/>
        <dbReference type="ChEBI" id="CHEBI:15377"/>
        <dbReference type="ChEBI" id="CHEBI:16044"/>
        <dbReference type="ChEBI" id="CHEBI:29950"/>
        <dbReference type="ChEBI" id="CHEBI:45764"/>
        <dbReference type="ChEBI" id="CHEBI:50058"/>
        <dbReference type="EC" id="1.8.4.12"/>
    </reaction>
</comment>
<evidence type="ECO:0000256" key="1">
    <source>
        <dbReference type="ARBA" id="ARBA00007174"/>
    </source>
</evidence>
<evidence type="ECO:0000256" key="5">
    <source>
        <dbReference type="ARBA" id="ARBA00048488"/>
    </source>
</evidence>
<dbReference type="SUPFAM" id="SSF51316">
    <property type="entry name" value="Mss4-like"/>
    <property type="match status" value="1"/>
</dbReference>
<feature type="domain" description="MsrB" evidence="7">
    <location>
        <begin position="9"/>
        <end position="131"/>
    </location>
</feature>
<dbReference type="GO" id="GO:0030091">
    <property type="term" value="P:protein repair"/>
    <property type="evidence" value="ECO:0007669"/>
    <property type="project" value="InterPro"/>
</dbReference>
<dbReference type="InterPro" id="IPR002579">
    <property type="entry name" value="Met_Sox_Rdtase_MsrB_dom"/>
</dbReference>
<dbReference type="PANTHER" id="PTHR10173">
    <property type="entry name" value="METHIONINE SULFOXIDE REDUCTASE"/>
    <property type="match status" value="1"/>
</dbReference>
<evidence type="ECO:0000256" key="6">
    <source>
        <dbReference type="HAMAP-Rule" id="MF_01400"/>
    </source>
</evidence>
<gene>
    <name evidence="6 8" type="primary">msrB</name>
    <name evidence="8" type="ORF">IQ241_17830</name>
</gene>
<protein>
    <recommendedName>
        <fullName evidence="6">Peptide methionine sulfoxide reductase MsrB</fullName>
        <ecNumber evidence="6">1.8.4.12</ecNumber>
    </recommendedName>
    <alternativeName>
        <fullName evidence="6">Peptide-methionine (R)-S-oxide reductase</fullName>
    </alternativeName>
</protein>
<dbReference type="GO" id="GO:0033743">
    <property type="term" value="F:peptide-methionine (R)-S-oxide reductase activity"/>
    <property type="evidence" value="ECO:0007669"/>
    <property type="project" value="UniProtKB-UniRule"/>
</dbReference>
<evidence type="ECO:0000259" key="7">
    <source>
        <dbReference type="PROSITE" id="PS51790"/>
    </source>
</evidence>
<evidence type="ECO:0000256" key="3">
    <source>
        <dbReference type="ARBA" id="ARBA00022833"/>
    </source>
</evidence>
<evidence type="ECO:0000313" key="9">
    <source>
        <dbReference type="Proteomes" id="UP000636505"/>
    </source>
</evidence>
<evidence type="ECO:0000256" key="2">
    <source>
        <dbReference type="ARBA" id="ARBA00022723"/>
    </source>
</evidence>
<keyword evidence="2 6" id="KW-0479">Metal-binding</keyword>
<comment type="similarity">
    <text evidence="1 6">Belongs to the MsrB Met sulfoxide reductase family.</text>
</comment>
<dbReference type="InterPro" id="IPR028427">
    <property type="entry name" value="Met_Sox_Rdtase_MsrB"/>
</dbReference>
<dbReference type="Pfam" id="PF01641">
    <property type="entry name" value="SelR"/>
    <property type="match status" value="1"/>
</dbReference>
<proteinExistence type="inferred from homology"/>
<name>A0A8J7AHB7_9CYAN</name>
<reference evidence="8" key="1">
    <citation type="submission" date="2020-10" db="EMBL/GenBank/DDBJ databases">
        <authorList>
            <person name="Castelo-Branco R."/>
            <person name="Eusebio N."/>
            <person name="Adriana R."/>
            <person name="Vieira A."/>
            <person name="Brugerolle De Fraissinette N."/>
            <person name="Rezende De Castro R."/>
            <person name="Schneider M.P."/>
            <person name="Vasconcelos V."/>
            <person name="Leao P.N."/>
        </authorList>
    </citation>
    <scope>NUCLEOTIDE SEQUENCE</scope>
    <source>
        <strain evidence="8">LEGE 07310</strain>
    </source>
</reference>
<dbReference type="GO" id="GO:0005737">
    <property type="term" value="C:cytoplasm"/>
    <property type="evidence" value="ECO:0007669"/>
    <property type="project" value="TreeGrafter"/>
</dbReference>
<evidence type="ECO:0000313" key="8">
    <source>
        <dbReference type="EMBL" id="MBE9079136.1"/>
    </source>
</evidence>
<dbReference type="PROSITE" id="PS51790">
    <property type="entry name" value="MSRB"/>
    <property type="match status" value="1"/>
</dbReference>
<keyword evidence="3 6" id="KW-0862">Zinc</keyword>
<keyword evidence="4 6" id="KW-0560">Oxidoreductase</keyword>
<feature type="binding site" evidence="6">
    <location>
        <position position="97"/>
    </location>
    <ligand>
        <name>Zn(2+)</name>
        <dbReference type="ChEBI" id="CHEBI:29105"/>
    </ligand>
</feature>
<dbReference type="HAMAP" id="MF_01400">
    <property type="entry name" value="MsrB"/>
    <property type="match status" value="1"/>
</dbReference>
<dbReference type="EC" id="1.8.4.12" evidence="6"/>
<evidence type="ECO:0000256" key="4">
    <source>
        <dbReference type="ARBA" id="ARBA00023002"/>
    </source>
</evidence>